<accession>A0ABW3JYJ2</accession>
<keyword evidence="1" id="KW-0472">Membrane</keyword>
<dbReference type="Proteomes" id="UP001597112">
    <property type="component" value="Unassembled WGS sequence"/>
</dbReference>
<keyword evidence="3" id="KW-1185">Reference proteome</keyword>
<protein>
    <submittedName>
        <fullName evidence="2">Uncharacterized protein</fullName>
    </submittedName>
</protein>
<evidence type="ECO:0000256" key="1">
    <source>
        <dbReference type="SAM" id="Phobius"/>
    </source>
</evidence>
<comment type="caution">
    <text evidence="2">The sequence shown here is derived from an EMBL/GenBank/DDBJ whole genome shotgun (WGS) entry which is preliminary data.</text>
</comment>
<keyword evidence="1" id="KW-1133">Transmembrane helix</keyword>
<sequence>MAIIVLIIVIVHFIHASLLMKTRFNTLKSLLNFIEEERSSLGEKDYKQLVNRYSGITRLYEPFPDRESYSVLYSNEQFANFVQKARKQNRYYLTMTVAGFVALAVIAFWMENNPQ</sequence>
<evidence type="ECO:0000313" key="2">
    <source>
        <dbReference type="EMBL" id="MFD0998011.1"/>
    </source>
</evidence>
<proteinExistence type="predicted"/>
<keyword evidence="1" id="KW-0812">Transmembrane</keyword>
<dbReference type="EMBL" id="JBHTKA010000001">
    <property type="protein sequence ID" value="MFD0998011.1"/>
    <property type="molecule type" value="Genomic_DNA"/>
</dbReference>
<reference evidence="3" key="1">
    <citation type="journal article" date="2019" name="Int. J. Syst. Evol. Microbiol.">
        <title>The Global Catalogue of Microorganisms (GCM) 10K type strain sequencing project: providing services to taxonomists for standard genome sequencing and annotation.</title>
        <authorList>
            <consortium name="The Broad Institute Genomics Platform"/>
            <consortium name="The Broad Institute Genome Sequencing Center for Infectious Disease"/>
            <person name="Wu L."/>
            <person name="Ma J."/>
        </authorList>
    </citation>
    <scope>NUCLEOTIDE SEQUENCE [LARGE SCALE GENOMIC DNA]</scope>
    <source>
        <strain evidence="3">CCUG 58938</strain>
    </source>
</reference>
<dbReference type="RefSeq" id="WP_377573965.1">
    <property type="nucleotide sequence ID" value="NZ_JBHTKA010000001.1"/>
</dbReference>
<gene>
    <name evidence="2" type="ORF">ACFQ21_01795</name>
</gene>
<feature type="transmembrane region" description="Helical" evidence="1">
    <location>
        <begin position="91"/>
        <end position="110"/>
    </location>
</feature>
<name>A0ABW3JYJ2_9BACT</name>
<feature type="transmembrane region" description="Helical" evidence="1">
    <location>
        <begin position="6"/>
        <end position="24"/>
    </location>
</feature>
<organism evidence="2 3">
    <name type="scientific">Ohtaekwangia kribbensis</name>
    <dbReference type="NCBI Taxonomy" id="688913"/>
    <lineage>
        <taxon>Bacteria</taxon>
        <taxon>Pseudomonadati</taxon>
        <taxon>Bacteroidota</taxon>
        <taxon>Cytophagia</taxon>
        <taxon>Cytophagales</taxon>
        <taxon>Fulvivirgaceae</taxon>
        <taxon>Ohtaekwangia</taxon>
    </lineage>
</organism>
<evidence type="ECO:0000313" key="3">
    <source>
        <dbReference type="Proteomes" id="UP001597112"/>
    </source>
</evidence>